<evidence type="ECO:0000256" key="2">
    <source>
        <dbReference type="ARBA" id="ARBA00008668"/>
    </source>
</evidence>
<comment type="caution">
    <text evidence="8">The sequence shown here is derived from an EMBL/GenBank/DDBJ whole genome shotgun (WGS) entry which is preliminary data.</text>
</comment>
<dbReference type="InterPro" id="IPR001087">
    <property type="entry name" value="GDSL"/>
</dbReference>
<keyword evidence="7" id="KW-0443">Lipid metabolism</keyword>
<dbReference type="Gene3D" id="3.40.50.1110">
    <property type="entry name" value="SGNH hydrolase"/>
    <property type="match status" value="1"/>
</dbReference>
<name>A0AA88D6G3_FICCA</name>
<evidence type="ECO:0000313" key="9">
    <source>
        <dbReference type="Proteomes" id="UP001187192"/>
    </source>
</evidence>
<keyword evidence="5" id="KW-0378">Hydrolase</keyword>
<keyword evidence="9" id="KW-1185">Reference proteome</keyword>
<protein>
    <recommendedName>
        <fullName evidence="10">GDSL esterase/lipase</fullName>
    </recommendedName>
</protein>
<dbReference type="AlphaFoldDB" id="A0AA88D6G3"/>
<dbReference type="Pfam" id="PF00657">
    <property type="entry name" value="Lipase_GDSL"/>
    <property type="match status" value="1"/>
</dbReference>
<comment type="similarity">
    <text evidence="2">Belongs to the 'GDSL' lipolytic enzyme family.</text>
</comment>
<evidence type="ECO:0000313" key="8">
    <source>
        <dbReference type="EMBL" id="GMN43437.1"/>
    </source>
</evidence>
<evidence type="ECO:0000256" key="7">
    <source>
        <dbReference type="ARBA" id="ARBA00023098"/>
    </source>
</evidence>
<keyword evidence="3" id="KW-0964">Secreted</keyword>
<proteinExistence type="inferred from homology"/>
<organism evidence="8 9">
    <name type="scientific">Ficus carica</name>
    <name type="common">Common fig</name>
    <dbReference type="NCBI Taxonomy" id="3494"/>
    <lineage>
        <taxon>Eukaryota</taxon>
        <taxon>Viridiplantae</taxon>
        <taxon>Streptophyta</taxon>
        <taxon>Embryophyta</taxon>
        <taxon>Tracheophyta</taxon>
        <taxon>Spermatophyta</taxon>
        <taxon>Magnoliopsida</taxon>
        <taxon>eudicotyledons</taxon>
        <taxon>Gunneridae</taxon>
        <taxon>Pentapetalae</taxon>
        <taxon>rosids</taxon>
        <taxon>fabids</taxon>
        <taxon>Rosales</taxon>
        <taxon>Moraceae</taxon>
        <taxon>Ficeae</taxon>
        <taxon>Ficus</taxon>
    </lineage>
</organism>
<keyword evidence="6" id="KW-0442">Lipid degradation</keyword>
<dbReference type="PANTHER" id="PTHR45650">
    <property type="entry name" value="GDSL-LIKE LIPASE/ACYLHYDROLASE-RELATED"/>
    <property type="match status" value="1"/>
</dbReference>
<evidence type="ECO:0000256" key="6">
    <source>
        <dbReference type="ARBA" id="ARBA00022963"/>
    </source>
</evidence>
<sequence length="112" mass="11870">MIITLQINGVEGDPQVPCFFIFGDSLVDNGNNNVRATLARANYRPYGIDFPGGIPTGRFTNGRTSADVLGQLLGFDNFIPAFTTAKGNAILKGVNYASGAAGIRDETGYHSV</sequence>
<evidence type="ECO:0000256" key="1">
    <source>
        <dbReference type="ARBA" id="ARBA00004613"/>
    </source>
</evidence>
<evidence type="ECO:0000256" key="5">
    <source>
        <dbReference type="ARBA" id="ARBA00022801"/>
    </source>
</evidence>
<dbReference type="PANTHER" id="PTHR45650:SF3">
    <property type="entry name" value="OS01G0748500 PROTEIN"/>
    <property type="match status" value="1"/>
</dbReference>
<dbReference type="GO" id="GO:0016788">
    <property type="term" value="F:hydrolase activity, acting on ester bonds"/>
    <property type="evidence" value="ECO:0007669"/>
    <property type="project" value="InterPro"/>
</dbReference>
<dbReference type="GO" id="GO:0016042">
    <property type="term" value="P:lipid catabolic process"/>
    <property type="evidence" value="ECO:0007669"/>
    <property type="project" value="UniProtKB-KW"/>
</dbReference>
<gene>
    <name evidence="8" type="ORF">TIFTF001_012641</name>
</gene>
<comment type="subcellular location">
    <subcellularLocation>
        <location evidence="1">Secreted</location>
    </subcellularLocation>
</comment>
<evidence type="ECO:0008006" key="10">
    <source>
        <dbReference type="Google" id="ProtNLM"/>
    </source>
</evidence>
<reference evidence="8" key="1">
    <citation type="submission" date="2023-07" db="EMBL/GenBank/DDBJ databases">
        <title>draft genome sequence of fig (Ficus carica).</title>
        <authorList>
            <person name="Takahashi T."/>
            <person name="Nishimura K."/>
        </authorList>
    </citation>
    <scope>NUCLEOTIDE SEQUENCE</scope>
</reference>
<dbReference type="Gramene" id="FCD_00034091-RA">
    <property type="protein sequence ID" value="FCD_00034091-RA:cds"/>
    <property type="gene ID" value="FCD_00034091"/>
</dbReference>
<evidence type="ECO:0000256" key="4">
    <source>
        <dbReference type="ARBA" id="ARBA00022729"/>
    </source>
</evidence>
<dbReference type="GO" id="GO:0005576">
    <property type="term" value="C:extracellular region"/>
    <property type="evidence" value="ECO:0007669"/>
    <property type="project" value="UniProtKB-SubCell"/>
</dbReference>
<keyword evidence="4" id="KW-0732">Signal</keyword>
<dbReference type="Proteomes" id="UP001187192">
    <property type="component" value="Unassembled WGS sequence"/>
</dbReference>
<dbReference type="InterPro" id="IPR051238">
    <property type="entry name" value="GDSL_esterase/lipase"/>
</dbReference>
<dbReference type="EMBL" id="BTGU01000016">
    <property type="protein sequence ID" value="GMN43437.1"/>
    <property type="molecule type" value="Genomic_DNA"/>
</dbReference>
<accession>A0AA88D6G3</accession>
<evidence type="ECO:0000256" key="3">
    <source>
        <dbReference type="ARBA" id="ARBA00022525"/>
    </source>
</evidence>
<dbReference type="InterPro" id="IPR036514">
    <property type="entry name" value="SGNH_hydro_sf"/>
</dbReference>